<keyword evidence="1" id="KW-0472">Membrane</keyword>
<evidence type="ECO:0000313" key="2">
    <source>
        <dbReference type="EMBL" id="KAG7375207.1"/>
    </source>
</evidence>
<name>A0A8T1V1P8_9STRA</name>
<accession>A0A8T1V1P8</accession>
<dbReference type="EMBL" id="JAGDFM010001470">
    <property type="protein sequence ID" value="KAG7375207.1"/>
    <property type="molecule type" value="Genomic_DNA"/>
</dbReference>
<dbReference type="AlphaFoldDB" id="A0A8T1V1P8"/>
<evidence type="ECO:0008006" key="4">
    <source>
        <dbReference type="Google" id="ProtNLM"/>
    </source>
</evidence>
<keyword evidence="1" id="KW-1133">Transmembrane helix</keyword>
<keyword evidence="3" id="KW-1185">Reference proteome</keyword>
<evidence type="ECO:0000256" key="1">
    <source>
        <dbReference type="SAM" id="Phobius"/>
    </source>
</evidence>
<organism evidence="2 3">
    <name type="scientific">Phytophthora pseudosyringae</name>
    <dbReference type="NCBI Taxonomy" id="221518"/>
    <lineage>
        <taxon>Eukaryota</taxon>
        <taxon>Sar</taxon>
        <taxon>Stramenopiles</taxon>
        <taxon>Oomycota</taxon>
        <taxon>Peronosporomycetes</taxon>
        <taxon>Peronosporales</taxon>
        <taxon>Peronosporaceae</taxon>
        <taxon>Phytophthora</taxon>
    </lineage>
</organism>
<dbReference type="Proteomes" id="UP000694044">
    <property type="component" value="Unassembled WGS sequence"/>
</dbReference>
<feature type="transmembrane region" description="Helical" evidence="1">
    <location>
        <begin position="119"/>
        <end position="141"/>
    </location>
</feature>
<proteinExistence type="predicted"/>
<protein>
    <recommendedName>
        <fullName evidence="4">CDR ABC transporter domain-containing protein</fullName>
    </recommendedName>
</protein>
<dbReference type="OrthoDB" id="118905at2759"/>
<sequence length="154" mass="17469">MLLNSSGAGCSNAVIYALCSSWRCHAVYTQCRTRYRIRLPLHPPTARTSCRIPYRSWDLESNPTYNQQHHVERGTYSSREANAGTATDVRKRSTALQNTPLFIGRTTVKGYIEDVEHAVWSNFGCVFIFLVVFRVLSLLALRNGSVLGRQWNNT</sequence>
<gene>
    <name evidence="2" type="ORF">PHYPSEUDO_002590</name>
</gene>
<keyword evidence="1" id="KW-0812">Transmembrane</keyword>
<evidence type="ECO:0000313" key="3">
    <source>
        <dbReference type="Proteomes" id="UP000694044"/>
    </source>
</evidence>
<comment type="caution">
    <text evidence="2">The sequence shown here is derived from an EMBL/GenBank/DDBJ whole genome shotgun (WGS) entry which is preliminary data.</text>
</comment>
<reference evidence="2" key="1">
    <citation type="submission" date="2021-02" db="EMBL/GenBank/DDBJ databases">
        <authorList>
            <person name="Palmer J.M."/>
        </authorList>
    </citation>
    <scope>NUCLEOTIDE SEQUENCE</scope>
    <source>
        <strain evidence="2">SCRP734</strain>
    </source>
</reference>